<dbReference type="Gene3D" id="3.90.550.10">
    <property type="entry name" value="Spore Coat Polysaccharide Biosynthesis Protein SpsA, Chain A"/>
    <property type="match status" value="1"/>
</dbReference>
<name>A0A929KY03_9SPHI</name>
<accession>A0A929KY03</accession>
<dbReference type="RefSeq" id="WP_194112989.1">
    <property type="nucleotide sequence ID" value="NZ_JADFFL010000007.1"/>
</dbReference>
<keyword evidence="1" id="KW-0808">Transferase</keyword>
<proteinExistence type="predicted"/>
<dbReference type="AlphaFoldDB" id="A0A929KY03"/>
<evidence type="ECO:0000313" key="1">
    <source>
        <dbReference type="EMBL" id="MBE9663746.1"/>
    </source>
</evidence>
<dbReference type="SUPFAM" id="SSF53448">
    <property type="entry name" value="Nucleotide-diphospho-sugar transferases"/>
    <property type="match status" value="1"/>
</dbReference>
<protein>
    <submittedName>
        <fullName evidence="1">Nucleotide-diphospho-sugar transferase</fullName>
    </submittedName>
</protein>
<dbReference type="GO" id="GO:0016740">
    <property type="term" value="F:transferase activity"/>
    <property type="evidence" value="ECO:0007669"/>
    <property type="project" value="UniProtKB-KW"/>
</dbReference>
<sequence length="304" mass="35933">MKEPVLLLTFNRLDTLAATIQAIRGYRPEKLFVASDGPRRNKAGEAKLINDIRAYILEQIDWKCEVHTLFRNDNYGCGKGVSGAITWFFENVERGIILEDDCVANESFFKFCEDLLEKYDDDERVMHISGNNFQLSEVSEHSYYFSYACQIWGWATWRRAWLKYDFSLKEYTSSWDYNGFLTDKFERKYWDKQFKKVQKGRIDTWDYQWIFTCWKNNGLTVMPKFNLVKNTGFSSNGTHTNSSHFIENLKTYPLTITSHPAEFERNLKADRWHAEILSFRDMGPVSRLIRFFDGLKTKFRGSDK</sequence>
<comment type="caution">
    <text evidence="1">The sequence shown here is derived from an EMBL/GenBank/DDBJ whole genome shotgun (WGS) entry which is preliminary data.</text>
</comment>
<gene>
    <name evidence="1" type="ORF">IRJ16_17805</name>
</gene>
<keyword evidence="2" id="KW-1185">Reference proteome</keyword>
<reference evidence="1" key="1">
    <citation type="submission" date="2020-10" db="EMBL/GenBank/DDBJ databases">
        <title>Mucilaginibacter mali sp. nov., isolated from rhizosphere soil of apple orchard.</title>
        <authorList>
            <person name="Lee J.-S."/>
            <person name="Kim H.S."/>
            <person name="Kim J.-S."/>
        </authorList>
    </citation>
    <scope>NUCLEOTIDE SEQUENCE</scope>
    <source>
        <strain evidence="1">KCTC 22746</strain>
    </source>
</reference>
<organism evidence="1 2">
    <name type="scientific">Mucilaginibacter myungsuensis</name>
    <dbReference type="NCBI Taxonomy" id="649104"/>
    <lineage>
        <taxon>Bacteria</taxon>
        <taxon>Pseudomonadati</taxon>
        <taxon>Bacteroidota</taxon>
        <taxon>Sphingobacteriia</taxon>
        <taxon>Sphingobacteriales</taxon>
        <taxon>Sphingobacteriaceae</taxon>
        <taxon>Mucilaginibacter</taxon>
    </lineage>
</organism>
<dbReference type="Proteomes" id="UP000622475">
    <property type="component" value="Unassembled WGS sequence"/>
</dbReference>
<dbReference type="EMBL" id="JADFFL010000007">
    <property type="protein sequence ID" value="MBE9663746.1"/>
    <property type="molecule type" value="Genomic_DNA"/>
</dbReference>
<dbReference type="InterPro" id="IPR029044">
    <property type="entry name" value="Nucleotide-diphossugar_trans"/>
</dbReference>
<evidence type="ECO:0000313" key="2">
    <source>
        <dbReference type="Proteomes" id="UP000622475"/>
    </source>
</evidence>